<comment type="caution">
    <text evidence="2">The sequence shown here is derived from an EMBL/GenBank/DDBJ whole genome shotgun (WGS) entry which is preliminary data.</text>
</comment>
<accession>A0A7W9WA18</accession>
<dbReference type="Pfam" id="PF00817">
    <property type="entry name" value="IMS"/>
    <property type="match status" value="1"/>
</dbReference>
<dbReference type="Gene3D" id="1.10.150.20">
    <property type="entry name" value="5' to 3' exonuclease, C-terminal subdomain"/>
    <property type="match status" value="1"/>
</dbReference>
<evidence type="ECO:0000313" key="2">
    <source>
        <dbReference type="EMBL" id="MBB6053881.1"/>
    </source>
</evidence>
<evidence type="ECO:0000313" key="3">
    <source>
        <dbReference type="Proteomes" id="UP000520814"/>
    </source>
</evidence>
<sequence>MTVIEGKLVRDASPLAVRRGVTLGESLLRARRLCPELLAVPLVEVDARSHSQRLWDALAELTDLVEPAGPDAAYALLWGNESLEKLDCLFPALTPFCSMGRSKLEARVLALSGVEGLADAPVTFLSGDPAITGKLLRLGLTTFGAVAEVGEAALIYQFGRKVGPLLYQRALGEDSDPVQALWPLPVVEASYRFDLEPIEDAACVDRYLVELAKRSAGELCTLRRFGRVVTLEITCERGSPLLGTWRPPWPVQSPGELLSSLRRLAALQPLRSGVIGLRLVVSELDLPTATTLSLFETVPASCLGRLESTKRWIRARYGSEALTTLSKVPVSLRDRRRELVREVIKR</sequence>
<feature type="domain" description="UmuC" evidence="1">
    <location>
        <begin position="5"/>
        <end position="83"/>
    </location>
</feature>
<gene>
    <name evidence="2" type="ORF">HNQ39_005728</name>
</gene>
<proteinExistence type="predicted"/>
<reference evidence="2 3" key="1">
    <citation type="submission" date="2020-08" db="EMBL/GenBank/DDBJ databases">
        <title>Genomic Encyclopedia of Type Strains, Phase IV (KMG-IV): sequencing the most valuable type-strain genomes for metagenomic binning, comparative biology and taxonomic classification.</title>
        <authorList>
            <person name="Goeker M."/>
        </authorList>
    </citation>
    <scope>NUCLEOTIDE SEQUENCE [LARGE SCALE GENOMIC DNA]</scope>
    <source>
        <strain evidence="2 3">DSM 23562</strain>
    </source>
</reference>
<evidence type="ECO:0000259" key="1">
    <source>
        <dbReference type="Pfam" id="PF00817"/>
    </source>
</evidence>
<protein>
    <recommendedName>
        <fullName evidence="1">UmuC domain-containing protein</fullName>
    </recommendedName>
</protein>
<keyword evidence="3" id="KW-1185">Reference proteome</keyword>
<organism evidence="2 3">
    <name type="scientific">Armatimonas rosea</name>
    <dbReference type="NCBI Taxonomy" id="685828"/>
    <lineage>
        <taxon>Bacteria</taxon>
        <taxon>Bacillati</taxon>
        <taxon>Armatimonadota</taxon>
        <taxon>Armatimonadia</taxon>
        <taxon>Armatimonadales</taxon>
        <taxon>Armatimonadaceae</taxon>
        <taxon>Armatimonas</taxon>
    </lineage>
</organism>
<dbReference type="GO" id="GO:0006281">
    <property type="term" value="P:DNA repair"/>
    <property type="evidence" value="ECO:0007669"/>
    <property type="project" value="InterPro"/>
</dbReference>
<dbReference type="EMBL" id="JACHGW010000009">
    <property type="protein sequence ID" value="MBB6053881.1"/>
    <property type="molecule type" value="Genomic_DNA"/>
</dbReference>
<dbReference type="InterPro" id="IPR001126">
    <property type="entry name" value="UmuC"/>
</dbReference>
<dbReference type="InterPro" id="IPR043502">
    <property type="entry name" value="DNA/RNA_pol_sf"/>
</dbReference>
<dbReference type="Proteomes" id="UP000520814">
    <property type="component" value="Unassembled WGS sequence"/>
</dbReference>
<dbReference type="SUPFAM" id="SSF56672">
    <property type="entry name" value="DNA/RNA polymerases"/>
    <property type="match status" value="1"/>
</dbReference>
<name>A0A7W9WA18_ARMRO</name>
<dbReference type="AlphaFoldDB" id="A0A7W9WA18"/>